<comment type="caution">
    <text evidence="1">The sequence shown here is derived from an EMBL/GenBank/DDBJ whole genome shotgun (WGS) entry which is preliminary data.</text>
</comment>
<organism evidence="1 2">
    <name type="scientific">Fusarium pseudograminearum (strain CS3096)</name>
    <name type="common">Wheat and barley crown-rot fungus</name>
    <dbReference type="NCBI Taxonomy" id="1028729"/>
    <lineage>
        <taxon>Eukaryota</taxon>
        <taxon>Fungi</taxon>
        <taxon>Dikarya</taxon>
        <taxon>Ascomycota</taxon>
        <taxon>Pezizomycotina</taxon>
        <taxon>Sordariomycetes</taxon>
        <taxon>Hypocreomycetidae</taxon>
        <taxon>Hypocreales</taxon>
        <taxon>Nectriaceae</taxon>
        <taxon>Fusarium</taxon>
    </lineage>
</organism>
<evidence type="ECO:0000313" key="1">
    <source>
        <dbReference type="EMBL" id="EKJ72404.1"/>
    </source>
</evidence>
<dbReference type="GeneID" id="20366046"/>
<dbReference type="AlphaFoldDB" id="K3VEV1"/>
<keyword evidence="2" id="KW-1185">Reference proteome</keyword>
<dbReference type="OrthoDB" id="10434160at2759"/>
<name>K3VEV1_FUSPC</name>
<dbReference type="KEGG" id="fpu:FPSE_07428"/>
<evidence type="ECO:0000313" key="2">
    <source>
        <dbReference type="Proteomes" id="UP000007978"/>
    </source>
</evidence>
<dbReference type="RefSeq" id="XP_009258821.1">
    <property type="nucleotide sequence ID" value="XM_009260546.1"/>
</dbReference>
<gene>
    <name evidence="1" type="ORF">FPSE_07428</name>
</gene>
<sequence>MGINNTELNYLLNGSFTKATLKKLIIMTDEDCKNWNGNPLFREFQINVVGTSVGYWKALKRIREWATSVLMEHLKDRKIEKEAAAKRAAAAKTSKDEDAAAKAVASNFYFEGDNLVAFDY</sequence>
<dbReference type="HOGENOM" id="CLU_126669_0_0_1"/>
<accession>K3VEV1</accession>
<dbReference type="Proteomes" id="UP000007978">
    <property type="component" value="Chromosome 1"/>
</dbReference>
<reference evidence="1 2" key="1">
    <citation type="journal article" date="2012" name="PLoS Pathog.">
        <title>Comparative pathogenomics reveals horizontally acquired novel virulence genes in fungi infecting cereal hosts.</title>
        <authorList>
            <person name="Gardiner D.M."/>
            <person name="McDonald M.C."/>
            <person name="Covarelli L."/>
            <person name="Solomon P.S."/>
            <person name="Rusu A.G."/>
            <person name="Marshall M."/>
            <person name="Kazan K."/>
            <person name="Chakraborty S."/>
            <person name="McDonald B.A."/>
            <person name="Manners J.M."/>
        </authorList>
    </citation>
    <scope>NUCLEOTIDE SEQUENCE [LARGE SCALE GENOMIC DNA]</scope>
    <source>
        <strain evidence="1 2">CS3096</strain>
    </source>
</reference>
<protein>
    <submittedName>
        <fullName evidence="1">Uncharacterized protein</fullName>
    </submittedName>
</protein>
<proteinExistence type="predicted"/>
<dbReference type="EMBL" id="AFNW01000193">
    <property type="protein sequence ID" value="EKJ72404.1"/>
    <property type="molecule type" value="Genomic_DNA"/>
</dbReference>